<sequence length="220" mass="25528">MGQSQSERENSIKEELKKLAYKNRWFIENRWTVEEQQENAKRVADRLLAIATGETVEPVTVTEAPQAEFLEVAVPDNFTPPEWLVKNDNFPIVGRRFSRAEFIEYVKWVRVNEHYTWSPTGITMHHTGFPNLSIRPNGFAEQHMLNMRHGYINDNGWRHGPHLFVDDHGIWVFNPLSIRGVHAVSYNSTRYGIEMLGNFDNAEDFSHERGLSSRSHGMFA</sequence>
<name>A0A3B1AUP9_9ZZZZ</name>
<dbReference type="InterPro" id="IPR036505">
    <property type="entry name" value="Amidase/PGRP_sf"/>
</dbReference>
<accession>A0A3B1AUP9</accession>
<protein>
    <recommendedName>
        <fullName evidence="1">N-acetylmuramoyl-L-alanine amidase domain-containing protein</fullName>
    </recommendedName>
</protein>
<dbReference type="GO" id="GO:0008745">
    <property type="term" value="F:N-acetylmuramoyl-L-alanine amidase activity"/>
    <property type="evidence" value="ECO:0007669"/>
    <property type="project" value="InterPro"/>
</dbReference>
<dbReference type="EMBL" id="UOFV01000124">
    <property type="protein sequence ID" value="VAW97684.1"/>
    <property type="molecule type" value="Genomic_DNA"/>
</dbReference>
<dbReference type="Pfam" id="PF01510">
    <property type="entry name" value="Amidase_2"/>
    <property type="match status" value="1"/>
</dbReference>
<reference evidence="2" key="1">
    <citation type="submission" date="2018-06" db="EMBL/GenBank/DDBJ databases">
        <authorList>
            <person name="Zhirakovskaya E."/>
        </authorList>
    </citation>
    <scope>NUCLEOTIDE SEQUENCE</scope>
</reference>
<dbReference type="CDD" id="cd06583">
    <property type="entry name" value="PGRP"/>
    <property type="match status" value="1"/>
</dbReference>
<evidence type="ECO:0000313" key="2">
    <source>
        <dbReference type="EMBL" id="VAW97684.1"/>
    </source>
</evidence>
<dbReference type="Gene3D" id="3.40.80.10">
    <property type="entry name" value="Peptidoglycan recognition protein-like"/>
    <property type="match status" value="1"/>
</dbReference>
<dbReference type="SUPFAM" id="SSF55846">
    <property type="entry name" value="N-acetylmuramoyl-L-alanine amidase-like"/>
    <property type="match status" value="1"/>
</dbReference>
<feature type="non-terminal residue" evidence="2">
    <location>
        <position position="220"/>
    </location>
</feature>
<proteinExistence type="predicted"/>
<evidence type="ECO:0000259" key="1">
    <source>
        <dbReference type="Pfam" id="PF01510"/>
    </source>
</evidence>
<organism evidence="2">
    <name type="scientific">hydrothermal vent metagenome</name>
    <dbReference type="NCBI Taxonomy" id="652676"/>
    <lineage>
        <taxon>unclassified sequences</taxon>
        <taxon>metagenomes</taxon>
        <taxon>ecological metagenomes</taxon>
    </lineage>
</organism>
<gene>
    <name evidence="2" type="ORF">MNBD_GAMMA19-763</name>
</gene>
<dbReference type="GO" id="GO:0009253">
    <property type="term" value="P:peptidoglycan catabolic process"/>
    <property type="evidence" value="ECO:0007669"/>
    <property type="project" value="InterPro"/>
</dbReference>
<dbReference type="InterPro" id="IPR002502">
    <property type="entry name" value="Amidase_domain"/>
</dbReference>
<feature type="domain" description="N-acetylmuramoyl-L-alanine amidase" evidence="1">
    <location>
        <begin position="119"/>
        <end position="204"/>
    </location>
</feature>
<dbReference type="AlphaFoldDB" id="A0A3B1AUP9"/>